<comment type="caution">
    <text evidence="4">The sequence shown here is derived from an EMBL/GenBank/DDBJ whole genome shotgun (WGS) entry which is preliminary data.</text>
</comment>
<dbReference type="CDD" id="cd02150">
    <property type="entry name" value="nitroreductase"/>
    <property type="match status" value="1"/>
</dbReference>
<dbReference type="InterPro" id="IPR029479">
    <property type="entry name" value="Nitroreductase"/>
</dbReference>
<keyword evidence="2" id="KW-0560">Oxidoreductase</keyword>
<accession>A0A9D1SR22</accession>
<proteinExistence type="inferred from homology"/>
<dbReference type="PANTHER" id="PTHR43673">
    <property type="entry name" value="NAD(P)H NITROREDUCTASE YDGI-RELATED"/>
    <property type="match status" value="1"/>
</dbReference>
<reference evidence="4" key="2">
    <citation type="journal article" date="2021" name="PeerJ">
        <title>Extensive microbial diversity within the chicken gut microbiome revealed by metagenomics and culture.</title>
        <authorList>
            <person name="Gilroy R."/>
            <person name="Ravi A."/>
            <person name="Getino M."/>
            <person name="Pursley I."/>
            <person name="Horton D.L."/>
            <person name="Alikhan N.F."/>
            <person name="Baker D."/>
            <person name="Gharbi K."/>
            <person name="Hall N."/>
            <person name="Watson M."/>
            <person name="Adriaenssens E.M."/>
            <person name="Foster-Nyarko E."/>
            <person name="Jarju S."/>
            <person name="Secka A."/>
            <person name="Antonio M."/>
            <person name="Oren A."/>
            <person name="Chaudhuri R.R."/>
            <person name="La Ragione R."/>
            <person name="Hildebrand F."/>
            <person name="Pallen M.J."/>
        </authorList>
    </citation>
    <scope>NUCLEOTIDE SEQUENCE</scope>
    <source>
        <strain evidence="4">CHK154-7741</strain>
    </source>
</reference>
<dbReference type="GO" id="GO:0016491">
    <property type="term" value="F:oxidoreductase activity"/>
    <property type="evidence" value="ECO:0007669"/>
    <property type="project" value="UniProtKB-KW"/>
</dbReference>
<dbReference type="EMBL" id="DVOD01000044">
    <property type="protein sequence ID" value="HIU92633.1"/>
    <property type="molecule type" value="Genomic_DNA"/>
</dbReference>
<evidence type="ECO:0000259" key="3">
    <source>
        <dbReference type="Pfam" id="PF00881"/>
    </source>
</evidence>
<feature type="domain" description="Nitroreductase" evidence="3">
    <location>
        <begin position="8"/>
        <end position="55"/>
    </location>
</feature>
<protein>
    <submittedName>
        <fullName evidence="4">Nitroreductase family protein</fullName>
    </submittedName>
</protein>
<evidence type="ECO:0000256" key="2">
    <source>
        <dbReference type="ARBA" id="ARBA00023002"/>
    </source>
</evidence>
<organism evidence="4 5">
    <name type="scientific">Candidatus Limenecus avicola</name>
    <dbReference type="NCBI Taxonomy" id="2840847"/>
    <lineage>
        <taxon>Bacteria</taxon>
        <taxon>Bacillati</taxon>
        <taxon>Bacillota</taxon>
        <taxon>Clostridia</taxon>
        <taxon>Eubacteriales</taxon>
        <taxon>Clostridiaceae</taxon>
        <taxon>Clostridiaceae incertae sedis</taxon>
        <taxon>Candidatus Limenecus</taxon>
    </lineage>
</organism>
<dbReference type="PANTHER" id="PTHR43673:SF10">
    <property type="entry name" value="NADH DEHYDROGENASE_NAD(P)H NITROREDUCTASE XCC3605-RELATED"/>
    <property type="match status" value="1"/>
</dbReference>
<dbReference type="Proteomes" id="UP000886748">
    <property type="component" value="Unassembled WGS sequence"/>
</dbReference>
<dbReference type="AlphaFoldDB" id="A0A9D1SR22"/>
<gene>
    <name evidence="4" type="ORF">IAD26_05805</name>
</gene>
<evidence type="ECO:0000313" key="5">
    <source>
        <dbReference type="Proteomes" id="UP000886748"/>
    </source>
</evidence>
<evidence type="ECO:0000313" key="4">
    <source>
        <dbReference type="EMBL" id="HIU92633.1"/>
    </source>
</evidence>
<evidence type="ECO:0000256" key="1">
    <source>
        <dbReference type="ARBA" id="ARBA00007118"/>
    </source>
</evidence>
<dbReference type="Gene3D" id="3.40.109.10">
    <property type="entry name" value="NADH Oxidase"/>
    <property type="match status" value="1"/>
</dbReference>
<dbReference type="SUPFAM" id="SSF55469">
    <property type="entry name" value="FMN-dependent nitroreductase-like"/>
    <property type="match status" value="1"/>
</dbReference>
<dbReference type="InterPro" id="IPR000415">
    <property type="entry name" value="Nitroreductase-like"/>
</dbReference>
<feature type="domain" description="Nitroreductase" evidence="3">
    <location>
        <begin position="62"/>
        <end position="149"/>
    </location>
</feature>
<sequence length="170" mass="19606">MENTIDTIYDRRSVRKYLDKPVNPDLVDEILRAGMFAPSGCNKQPWHFVVFDEKQLVLEIESMHPYASALATAPVCIMVCGDTQKEMAKGFYQVDCSAAIENMLLAARALGLDTCWMGVYPWEEVMEKFSKRFDLPSHVEPFALISLGYAQSRQERPKRYDSSRIHYNKW</sequence>
<name>A0A9D1SR22_9CLOT</name>
<reference evidence="4" key="1">
    <citation type="submission" date="2020-10" db="EMBL/GenBank/DDBJ databases">
        <authorList>
            <person name="Gilroy R."/>
        </authorList>
    </citation>
    <scope>NUCLEOTIDE SEQUENCE</scope>
    <source>
        <strain evidence="4">CHK154-7741</strain>
    </source>
</reference>
<dbReference type="Pfam" id="PF00881">
    <property type="entry name" value="Nitroreductase"/>
    <property type="match status" value="2"/>
</dbReference>
<comment type="similarity">
    <text evidence="1">Belongs to the nitroreductase family.</text>
</comment>